<dbReference type="Proteomes" id="UP000691718">
    <property type="component" value="Unassembled WGS sequence"/>
</dbReference>
<protein>
    <submittedName>
        <fullName evidence="1">(apollo) hypothetical protein</fullName>
    </submittedName>
</protein>
<accession>A0A8S3XPR6</accession>
<name>A0A8S3XPR6_PARAO</name>
<comment type="caution">
    <text evidence="1">The sequence shown here is derived from an EMBL/GenBank/DDBJ whole genome shotgun (WGS) entry which is preliminary data.</text>
</comment>
<sequence>MQWFLPKDPGPQGEQFTGISGMKDIYQDISLDDLRDIDLLEASIFDEIARKNGESEIEDYNIYLSKNANMAVVTCTTIGELYNDTSEHDDNGVLERLIQLVKNNFPEGWREWKVARQSKEDTVGANPDPQLLNKLRYALPTIGIATLLSERPYHDYKVKMLDWAFVER</sequence>
<dbReference type="OrthoDB" id="7483379at2759"/>
<dbReference type="AlphaFoldDB" id="A0A8S3XPR6"/>
<organism evidence="1 2">
    <name type="scientific">Parnassius apollo</name>
    <name type="common">Apollo butterfly</name>
    <name type="synonym">Papilio apollo</name>
    <dbReference type="NCBI Taxonomy" id="110799"/>
    <lineage>
        <taxon>Eukaryota</taxon>
        <taxon>Metazoa</taxon>
        <taxon>Ecdysozoa</taxon>
        <taxon>Arthropoda</taxon>
        <taxon>Hexapoda</taxon>
        <taxon>Insecta</taxon>
        <taxon>Pterygota</taxon>
        <taxon>Neoptera</taxon>
        <taxon>Endopterygota</taxon>
        <taxon>Lepidoptera</taxon>
        <taxon>Glossata</taxon>
        <taxon>Ditrysia</taxon>
        <taxon>Papilionoidea</taxon>
        <taxon>Papilionidae</taxon>
        <taxon>Parnassiinae</taxon>
        <taxon>Parnassini</taxon>
        <taxon>Parnassius</taxon>
        <taxon>Parnassius</taxon>
    </lineage>
</organism>
<reference evidence="1" key="1">
    <citation type="submission" date="2021-04" db="EMBL/GenBank/DDBJ databases">
        <authorList>
            <person name="Tunstrom K."/>
        </authorList>
    </citation>
    <scope>NUCLEOTIDE SEQUENCE</scope>
</reference>
<evidence type="ECO:0000313" key="1">
    <source>
        <dbReference type="EMBL" id="CAG5035086.1"/>
    </source>
</evidence>
<gene>
    <name evidence="1" type="ORF">PAPOLLO_LOCUS20477</name>
</gene>
<keyword evidence="2" id="KW-1185">Reference proteome</keyword>
<evidence type="ECO:0000313" key="2">
    <source>
        <dbReference type="Proteomes" id="UP000691718"/>
    </source>
</evidence>
<proteinExistence type="predicted"/>
<dbReference type="EMBL" id="CAJQZP010001271">
    <property type="protein sequence ID" value="CAG5035086.1"/>
    <property type="molecule type" value="Genomic_DNA"/>
</dbReference>